<evidence type="ECO:0000256" key="8">
    <source>
        <dbReference type="ARBA" id="ARBA00022771"/>
    </source>
</evidence>
<evidence type="ECO:0000256" key="14">
    <source>
        <dbReference type="PROSITE-ProRule" id="PRU00175"/>
    </source>
</evidence>
<keyword evidence="9" id="KW-0833">Ubl conjugation pathway</keyword>
<evidence type="ECO:0000259" key="16">
    <source>
        <dbReference type="PROSITE" id="PS50089"/>
    </source>
</evidence>
<gene>
    <name evidence="17" type="ORF">Acr_04g0006150</name>
</gene>
<evidence type="ECO:0000256" key="4">
    <source>
        <dbReference type="ARBA" id="ARBA00012483"/>
    </source>
</evidence>
<dbReference type="InterPro" id="IPR001841">
    <property type="entry name" value="Znf_RING"/>
</dbReference>
<feature type="domain" description="RING-type" evidence="16">
    <location>
        <begin position="147"/>
        <end position="189"/>
    </location>
</feature>
<comment type="catalytic activity">
    <reaction evidence="1">
        <text>S-ubiquitinyl-[E2 ubiquitin-conjugating enzyme]-L-cysteine + [acceptor protein]-L-lysine = [E2 ubiquitin-conjugating enzyme]-L-cysteine + N(6)-ubiquitinyl-[acceptor protein]-L-lysine.</text>
        <dbReference type="EC" id="2.3.2.27"/>
    </reaction>
</comment>
<evidence type="ECO:0000256" key="15">
    <source>
        <dbReference type="SAM" id="Phobius"/>
    </source>
</evidence>
<evidence type="ECO:0000256" key="2">
    <source>
        <dbReference type="ARBA" id="ARBA00004167"/>
    </source>
</evidence>
<proteinExistence type="inferred from homology"/>
<organism evidence="17 18">
    <name type="scientific">Actinidia rufa</name>
    <dbReference type="NCBI Taxonomy" id="165716"/>
    <lineage>
        <taxon>Eukaryota</taxon>
        <taxon>Viridiplantae</taxon>
        <taxon>Streptophyta</taxon>
        <taxon>Embryophyta</taxon>
        <taxon>Tracheophyta</taxon>
        <taxon>Spermatophyta</taxon>
        <taxon>Magnoliopsida</taxon>
        <taxon>eudicotyledons</taxon>
        <taxon>Gunneridae</taxon>
        <taxon>Pentapetalae</taxon>
        <taxon>asterids</taxon>
        <taxon>Ericales</taxon>
        <taxon>Actinidiaceae</taxon>
        <taxon>Actinidia</taxon>
    </lineage>
</organism>
<dbReference type="CDD" id="cd16461">
    <property type="entry name" value="RING-H2_EL5-like"/>
    <property type="match status" value="1"/>
</dbReference>
<evidence type="ECO:0000256" key="13">
    <source>
        <dbReference type="ARBA" id="ARBA00024209"/>
    </source>
</evidence>
<dbReference type="EC" id="2.3.2.27" evidence="4"/>
<dbReference type="Proteomes" id="UP000585474">
    <property type="component" value="Unassembled WGS sequence"/>
</dbReference>
<comment type="subcellular location">
    <subcellularLocation>
        <location evidence="2">Membrane</location>
        <topology evidence="2">Single-pass membrane protein</topology>
    </subcellularLocation>
</comment>
<evidence type="ECO:0000256" key="11">
    <source>
        <dbReference type="ARBA" id="ARBA00022989"/>
    </source>
</evidence>
<keyword evidence="5" id="KW-0808">Transferase</keyword>
<evidence type="ECO:0000256" key="5">
    <source>
        <dbReference type="ARBA" id="ARBA00022679"/>
    </source>
</evidence>
<dbReference type="PROSITE" id="PS50089">
    <property type="entry name" value="ZF_RING_2"/>
    <property type="match status" value="1"/>
</dbReference>
<dbReference type="InterPro" id="IPR044600">
    <property type="entry name" value="ATL1/ATL16-like"/>
</dbReference>
<evidence type="ECO:0000256" key="3">
    <source>
        <dbReference type="ARBA" id="ARBA00004906"/>
    </source>
</evidence>
<dbReference type="PANTHER" id="PTHR46913">
    <property type="entry name" value="RING-H2 FINGER PROTEIN ATL16"/>
    <property type="match status" value="1"/>
</dbReference>
<dbReference type="EMBL" id="BJWL01000004">
    <property type="protein sequence ID" value="GFY85877.1"/>
    <property type="molecule type" value="Genomic_DNA"/>
</dbReference>
<dbReference type="AlphaFoldDB" id="A0A7J0EJS4"/>
<keyword evidence="11 15" id="KW-1133">Transmembrane helix</keyword>
<keyword evidence="6 15" id="KW-0812">Transmembrane</keyword>
<keyword evidence="18" id="KW-1185">Reference proteome</keyword>
<keyword evidence="10" id="KW-0862">Zinc</keyword>
<evidence type="ECO:0000256" key="10">
    <source>
        <dbReference type="ARBA" id="ARBA00022833"/>
    </source>
</evidence>
<evidence type="ECO:0000313" key="18">
    <source>
        <dbReference type="Proteomes" id="UP000585474"/>
    </source>
</evidence>
<reference evidence="17 18" key="1">
    <citation type="submission" date="2019-07" db="EMBL/GenBank/DDBJ databases">
        <title>De Novo Assembly of kiwifruit Actinidia rufa.</title>
        <authorList>
            <person name="Sugita-Konishi S."/>
            <person name="Sato K."/>
            <person name="Mori E."/>
            <person name="Abe Y."/>
            <person name="Kisaki G."/>
            <person name="Hamano K."/>
            <person name="Suezawa K."/>
            <person name="Otani M."/>
            <person name="Fukuda T."/>
            <person name="Manabe T."/>
            <person name="Gomi K."/>
            <person name="Tabuchi M."/>
            <person name="Akimitsu K."/>
            <person name="Kataoka I."/>
        </authorList>
    </citation>
    <scope>NUCLEOTIDE SEQUENCE [LARGE SCALE GENOMIC DNA]</scope>
    <source>
        <strain evidence="18">cv. Fuchu</strain>
    </source>
</reference>
<dbReference type="GO" id="GO:0008270">
    <property type="term" value="F:zinc ion binding"/>
    <property type="evidence" value="ECO:0007669"/>
    <property type="project" value="UniProtKB-KW"/>
</dbReference>
<dbReference type="InterPro" id="IPR013083">
    <property type="entry name" value="Znf_RING/FYVE/PHD"/>
</dbReference>
<keyword evidence="7" id="KW-0479">Metal-binding</keyword>
<evidence type="ECO:0000256" key="1">
    <source>
        <dbReference type="ARBA" id="ARBA00000900"/>
    </source>
</evidence>
<dbReference type="FunFam" id="3.30.40.10:FF:000233">
    <property type="entry name" value="RING-H2 finger protein ATL54"/>
    <property type="match status" value="1"/>
</dbReference>
<protein>
    <recommendedName>
        <fullName evidence="4">RING-type E3 ubiquitin transferase</fullName>
        <ecNumber evidence="4">2.3.2.27</ecNumber>
    </recommendedName>
</protein>
<dbReference type="GO" id="GO:0016020">
    <property type="term" value="C:membrane"/>
    <property type="evidence" value="ECO:0007669"/>
    <property type="project" value="UniProtKB-SubCell"/>
</dbReference>
<evidence type="ECO:0000256" key="6">
    <source>
        <dbReference type="ARBA" id="ARBA00022692"/>
    </source>
</evidence>
<feature type="transmembrane region" description="Helical" evidence="15">
    <location>
        <begin position="55"/>
        <end position="79"/>
    </location>
</feature>
<dbReference type="OrthoDB" id="9984778at2759"/>
<dbReference type="GO" id="GO:0016567">
    <property type="term" value="P:protein ubiquitination"/>
    <property type="evidence" value="ECO:0007669"/>
    <property type="project" value="UniProtKB-UniPathway"/>
</dbReference>
<comment type="caution">
    <text evidence="17">The sequence shown here is derived from an EMBL/GenBank/DDBJ whole genome shotgun (WGS) entry which is preliminary data.</text>
</comment>
<sequence length="375" mass="41705">MATKHRKLLTIATNVTNQTDCFYGSYPYYDYFLLPSPPPPPPPSPPLSTHQAQQVSSYLIIIFSFLAISFLLLAFYIFIIKSCSRRNRSPTQSNGQDQEDFLDENQGPAIEHPIWYIRSVGLQPSVIRSITVFKYQKGDSLIEGSECSVCLNEFQEDETLRLLPKCNHAFHIPCIDTWLASHTNCPLCRAGILSNTWGASSAPIPVEQNSSGVAPEVETQIENSENDGQLGENRIAETEGDVELVHVDDEGKEIDDSKDIVNSNVNSISSDFGNLEDEKMAMEGDIEPVMRSNSMDSSPVAKFQMAESEGDSEKSELGIVQTQDRLNSRIDRMMGGSSIEQSLHKSPVSMKRSFSYGGRLFLPRHSRNSSSILPL</sequence>
<dbReference type="UniPathway" id="UPA00143"/>
<dbReference type="Gene3D" id="3.30.40.10">
    <property type="entry name" value="Zinc/RING finger domain, C3HC4 (zinc finger)"/>
    <property type="match status" value="1"/>
</dbReference>
<comment type="similarity">
    <text evidence="13">Belongs to the RING-type zinc finger family. ATL subfamily.</text>
</comment>
<dbReference type="PANTHER" id="PTHR46913:SF19">
    <property type="entry name" value="RING-TYPE E3 UBIQUITIN TRANSFERASE"/>
    <property type="match status" value="1"/>
</dbReference>
<comment type="pathway">
    <text evidence="3">Protein modification; protein ubiquitination.</text>
</comment>
<evidence type="ECO:0000256" key="12">
    <source>
        <dbReference type="ARBA" id="ARBA00023136"/>
    </source>
</evidence>
<keyword evidence="12 15" id="KW-0472">Membrane</keyword>
<accession>A0A7J0EJS4</accession>
<dbReference type="SMART" id="SM00184">
    <property type="entry name" value="RING"/>
    <property type="match status" value="1"/>
</dbReference>
<evidence type="ECO:0000256" key="9">
    <source>
        <dbReference type="ARBA" id="ARBA00022786"/>
    </source>
</evidence>
<dbReference type="GO" id="GO:0061630">
    <property type="term" value="F:ubiquitin protein ligase activity"/>
    <property type="evidence" value="ECO:0007669"/>
    <property type="project" value="UniProtKB-EC"/>
</dbReference>
<evidence type="ECO:0000256" key="7">
    <source>
        <dbReference type="ARBA" id="ARBA00022723"/>
    </source>
</evidence>
<dbReference type="Pfam" id="PF13639">
    <property type="entry name" value="zf-RING_2"/>
    <property type="match status" value="1"/>
</dbReference>
<name>A0A7J0EJS4_9ERIC</name>
<keyword evidence="8 14" id="KW-0863">Zinc-finger</keyword>
<evidence type="ECO:0000313" key="17">
    <source>
        <dbReference type="EMBL" id="GFY85877.1"/>
    </source>
</evidence>
<dbReference type="SUPFAM" id="SSF57850">
    <property type="entry name" value="RING/U-box"/>
    <property type="match status" value="1"/>
</dbReference>